<dbReference type="EMBL" id="KB446535">
    <property type="protein sequence ID" value="EME50018.1"/>
    <property type="molecule type" value="Genomic_DNA"/>
</dbReference>
<dbReference type="Pfam" id="PF08202">
    <property type="entry name" value="MIS13"/>
    <property type="match status" value="1"/>
</dbReference>
<dbReference type="PANTHER" id="PTHR14778:SF2">
    <property type="entry name" value="KINETOCHORE-ASSOCIATED PROTEIN DSN1 HOMOLOG"/>
    <property type="match status" value="1"/>
</dbReference>
<sequence length="536" mass="59540">MSMVLTRSPLEVIGMNEGGAQKRRSARLSHEGEAEHEPPAKRSRANGVSTTTINTKQQAGDTGKAPAKKGRKVYDQDDEGFSFTKGKRGRPNAAKETVNEATPLNDKPKAAPAVPAEPFGDAPVLRKPGKQEQPLKPAQKKTRRRLPTTPEREVVGKVVRRSKRLSNENDPAADISEGPAVQESTDAETQRKAQRSPNPEKAAPLTVAKKRKHGANGVEEERIMTISLPFADTPVIRRNKEMRKNSAESHRRSSAGMRGKRASSLIDEGRGHALPHAEVPSSEFFKHISADLTEPRRMRCLLGWCGTRSLPHKPNPQQDSSTQVDIELQAAQTAHAVEEELAQDLISKGTLSDWFSRDDSVPPQIPLRKKSNPRNLTNAAKAEELEKELERLTIERAEWDEVAHSAACTTNTPLERREAEPGQMSPILLDTLDSPQRRIFEQLQQPEVELAIQPEMLHDRLKAISRDLEFSVDQFAHGIHALSTTRETAERAAEQSLADAARVLEERERQRAAASNRVDQMDVLRGLARVLNAQYR</sequence>
<feature type="region of interest" description="Disordered" evidence="1">
    <location>
        <begin position="357"/>
        <end position="378"/>
    </location>
</feature>
<dbReference type="OMA" id="FQFTRAG"/>
<dbReference type="PANTHER" id="PTHR14778">
    <property type="entry name" value="KINETOCHORE-ASSOCIATED PROTEIN DSN1 HOMOLOG"/>
    <property type="match status" value="1"/>
</dbReference>
<organism evidence="2 3">
    <name type="scientific">Dothistroma septosporum (strain NZE10 / CBS 128990)</name>
    <name type="common">Red band needle blight fungus</name>
    <name type="synonym">Mycosphaerella pini</name>
    <dbReference type="NCBI Taxonomy" id="675120"/>
    <lineage>
        <taxon>Eukaryota</taxon>
        <taxon>Fungi</taxon>
        <taxon>Dikarya</taxon>
        <taxon>Ascomycota</taxon>
        <taxon>Pezizomycotina</taxon>
        <taxon>Dothideomycetes</taxon>
        <taxon>Dothideomycetidae</taxon>
        <taxon>Mycosphaerellales</taxon>
        <taxon>Mycosphaerellaceae</taxon>
        <taxon>Dothistroma</taxon>
    </lineage>
</organism>
<dbReference type="InterPro" id="IPR013218">
    <property type="entry name" value="Dsn1/Mis13"/>
</dbReference>
<accession>N1Q440</accession>
<dbReference type="eggNOG" id="ENOG502S2VJ">
    <property type="taxonomic scope" value="Eukaryota"/>
</dbReference>
<feature type="compositionally biased region" description="Basic and acidic residues" evidence="1">
    <location>
        <begin position="28"/>
        <end position="40"/>
    </location>
</feature>
<evidence type="ECO:0000256" key="1">
    <source>
        <dbReference type="SAM" id="MobiDB-lite"/>
    </source>
</evidence>
<keyword evidence="3" id="KW-1185">Reference proteome</keyword>
<feature type="compositionally biased region" description="Polar residues" evidence="1">
    <location>
        <begin position="46"/>
        <end position="60"/>
    </location>
</feature>
<name>N1Q440_DOTSN</name>
<dbReference type="GO" id="GO:0007059">
    <property type="term" value="P:chromosome segregation"/>
    <property type="evidence" value="ECO:0007669"/>
    <property type="project" value="InterPro"/>
</dbReference>
<protein>
    <submittedName>
        <fullName evidence="2">Uncharacterized protein</fullName>
    </submittedName>
</protein>
<dbReference type="OrthoDB" id="3364649at2759"/>
<proteinExistence type="predicted"/>
<evidence type="ECO:0000313" key="3">
    <source>
        <dbReference type="Proteomes" id="UP000016933"/>
    </source>
</evidence>
<dbReference type="Proteomes" id="UP000016933">
    <property type="component" value="Unassembled WGS sequence"/>
</dbReference>
<dbReference type="AlphaFoldDB" id="N1Q440"/>
<dbReference type="GO" id="GO:0051301">
    <property type="term" value="P:cell division"/>
    <property type="evidence" value="ECO:0007669"/>
    <property type="project" value="InterPro"/>
</dbReference>
<reference evidence="3" key="1">
    <citation type="journal article" date="2012" name="PLoS Genet.">
        <title>The genomes of the fungal plant pathogens Cladosporium fulvum and Dothistroma septosporum reveal adaptation to different hosts and lifestyles but also signatures of common ancestry.</title>
        <authorList>
            <person name="de Wit P.J.G.M."/>
            <person name="van der Burgt A."/>
            <person name="Oekmen B."/>
            <person name="Stergiopoulos I."/>
            <person name="Abd-Elsalam K.A."/>
            <person name="Aerts A.L."/>
            <person name="Bahkali A.H."/>
            <person name="Beenen H.G."/>
            <person name="Chettri P."/>
            <person name="Cox M.P."/>
            <person name="Datema E."/>
            <person name="de Vries R.P."/>
            <person name="Dhillon B."/>
            <person name="Ganley A.R."/>
            <person name="Griffiths S.A."/>
            <person name="Guo Y."/>
            <person name="Hamelin R.C."/>
            <person name="Henrissat B."/>
            <person name="Kabir M.S."/>
            <person name="Jashni M.K."/>
            <person name="Kema G."/>
            <person name="Klaubauf S."/>
            <person name="Lapidus A."/>
            <person name="Levasseur A."/>
            <person name="Lindquist E."/>
            <person name="Mehrabi R."/>
            <person name="Ohm R.A."/>
            <person name="Owen T.J."/>
            <person name="Salamov A."/>
            <person name="Schwelm A."/>
            <person name="Schijlen E."/>
            <person name="Sun H."/>
            <person name="van den Burg H.A."/>
            <person name="van Ham R.C.H.J."/>
            <person name="Zhang S."/>
            <person name="Goodwin S.B."/>
            <person name="Grigoriev I.V."/>
            <person name="Collemare J."/>
            <person name="Bradshaw R.E."/>
        </authorList>
    </citation>
    <scope>NUCLEOTIDE SEQUENCE [LARGE SCALE GENOMIC DNA]</scope>
    <source>
        <strain evidence="3">NZE10 / CBS 128990</strain>
    </source>
</reference>
<dbReference type="STRING" id="675120.N1Q440"/>
<gene>
    <name evidence="2" type="ORF">DOTSEDRAFT_68768</name>
</gene>
<dbReference type="HOGENOM" id="CLU_021697_0_0_1"/>
<dbReference type="GO" id="GO:0000444">
    <property type="term" value="C:MIS12/MIND type complex"/>
    <property type="evidence" value="ECO:0007669"/>
    <property type="project" value="InterPro"/>
</dbReference>
<reference evidence="2 3" key="2">
    <citation type="journal article" date="2012" name="PLoS Pathog.">
        <title>Diverse lifestyles and strategies of plant pathogenesis encoded in the genomes of eighteen Dothideomycetes fungi.</title>
        <authorList>
            <person name="Ohm R.A."/>
            <person name="Feau N."/>
            <person name="Henrissat B."/>
            <person name="Schoch C.L."/>
            <person name="Horwitz B.A."/>
            <person name="Barry K.W."/>
            <person name="Condon B.J."/>
            <person name="Copeland A.C."/>
            <person name="Dhillon B."/>
            <person name="Glaser F."/>
            <person name="Hesse C.N."/>
            <person name="Kosti I."/>
            <person name="LaButti K."/>
            <person name="Lindquist E.A."/>
            <person name="Lucas S."/>
            <person name="Salamov A.A."/>
            <person name="Bradshaw R.E."/>
            <person name="Ciuffetti L."/>
            <person name="Hamelin R.C."/>
            <person name="Kema G.H.J."/>
            <person name="Lawrence C."/>
            <person name="Scott J.A."/>
            <person name="Spatafora J.W."/>
            <person name="Turgeon B.G."/>
            <person name="de Wit P.J.G.M."/>
            <person name="Zhong S."/>
            <person name="Goodwin S.B."/>
            <person name="Grigoriev I.V."/>
        </authorList>
    </citation>
    <scope>NUCLEOTIDE SEQUENCE [LARGE SCALE GENOMIC DNA]</scope>
    <source>
        <strain evidence="3">NZE10 / CBS 128990</strain>
    </source>
</reference>
<feature type="region of interest" description="Disordered" evidence="1">
    <location>
        <begin position="1"/>
        <end position="216"/>
    </location>
</feature>
<evidence type="ECO:0000313" key="2">
    <source>
        <dbReference type="EMBL" id="EME50018.1"/>
    </source>
</evidence>